<evidence type="ECO:0000313" key="2">
    <source>
        <dbReference type="EMBL" id="KJF78999.1"/>
    </source>
</evidence>
<proteinExistence type="predicted"/>
<dbReference type="EMBL" id="JZSH01000011">
    <property type="protein sequence ID" value="KJF78999.1"/>
    <property type="molecule type" value="Genomic_DNA"/>
</dbReference>
<feature type="chain" id="PRO_5002332561" description="DUF2570 domain-containing protein" evidence="1">
    <location>
        <begin position="22"/>
        <end position="164"/>
    </location>
</feature>
<dbReference type="Proteomes" id="UP000032582">
    <property type="component" value="Unassembled WGS sequence"/>
</dbReference>
<name>A0A0D8LB38_MORMO</name>
<evidence type="ECO:0008006" key="4">
    <source>
        <dbReference type="Google" id="ProtNLM"/>
    </source>
</evidence>
<feature type="signal peptide" evidence="1">
    <location>
        <begin position="1"/>
        <end position="21"/>
    </location>
</feature>
<gene>
    <name evidence="2" type="ORF">UA45_02195</name>
</gene>
<keyword evidence="1" id="KW-0732">Signal</keyword>
<comment type="caution">
    <text evidence="2">The sequence shown here is derived from an EMBL/GenBank/DDBJ whole genome shotgun (WGS) entry which is preliminary data.</text>
</comment>
<dbReference type="AlphaFoldDB" id="A0A0D8LB38"/>
<evidence type="ECO:0000256" key="1">
    <source>
        <dbReference type="SAM" id="SignalP"/>
    </source>
</evidence>
<accession>A0A0D8LB38</accession>
<sequence length="164" mass="18583">MRNIAIALIALAVSFSAGWWASSTLHDNRQMKGQIAGQQQDEKDVAINIELRRDADERQQVSIGEYQDGKKSDTIRTEALLDRVLNHFDRMQQPTGIEKAEAADPGHADTCRIERDKAGELSRQLRSTLEKYGREAQRADENTRRLNLCIIDLKAKDTLLSSYQ</sequence>
<evidence type="ECO:0000313" key="3">
    <source>
        <dbReference type="Proteomes" id="UP000032582"/>
    </source>
</evidence>
<reference evidence="2 3" key="1">
    <citation type="submission" date="2015-02" db="EMBL/GenBank/DDBJ databases">
        <title>Whole genome shotgun sequencing of cultured foodborne pathogen.</title>
        <authorList>
            <person name="Timme R."/>
            <person name="Allard M.W."/>
            <person name="Strain E."/>
            <person name="Evans P.S."/>
            <person name="Brown E."/>
        </authorList>
    </citation>
    <scope>NUCLEOTIDE SEQUENCE [LARGE SCALE GENOMIC DNA]</scope>
    <source>
        <strain evidence="2 3">GCSL-TSO-24</strain>
    </source>
</reference>
<dbReference type="PATRIC" id="fig|582.24.peg.657"/>
<protein>
    <recommendedName>
        <fullName evidence="4">DUF2570 domain-containing protein</fullName>
    </recommendedName>
</protein>
<organism evidence="2 3">
    <name type="scientific">Morganella morganii</name>
    <name type="common">Proteus morganii</name>
    <dbReference type="NCBI Taxonomy" id="582"/>
    <lineage>
        <taxon>Bacteria</taxon>
        <taxon>Pseudomonadati</taxon>
        <taxon>Pseudomonadota</taxon>
        <taxon>Gammaproteobacteria</taxon>
        <taxon>Enterobacterales</taxon>
        <taxon>Morganellaceae</taxon>
        <taxon>Morganella</taxon>
    </lineage>
</organism>